<comment type="caution">
    <text evidence="2">The sequence shown here is derived from an EMBL/GenBank/DDBJ whole genome shotgun (WGS) entry which is preliminary data.</text>
</comment>
<dbReference type="RefSeq" id="WP_123663062.1">
    <property type="nucleotide sequence ID" value="NZ_RARA01000025.1"/>
</dbReference>
<dbReference type="Proteomes" id="UP000270927">
    <property type="component" value="Unassembled WGS sequence"/>
</dbReference>
<protein>
    <submittedName>
        <fullName evidence="2">M15 family peptidase</fullName>
    </submittedName>
</protein>
<dbReference type="EMBL" id="RARA01000025">
    <property type="protein sequence ID" value="ROT47176.1"/>
    <property type="molecule type" value="Genomic_DNA"/>
</dbReference>
<organism evidence="2 4">
    <name type="scientific">Candidatus Cardinium hertigii</name>
    <dbReference type="NCBI Taxonomy" id="247481"/>
    <lineage>
        <taxon>Bacteria</taxon>
        <taxon>Pseudomonadati</taxon>
        <taxon>Bacteroidota</taxon>
        <taxon>Cytophagia</taxon>
        <taxon>Cytophagales</taxon>
        <taxon>Amoebophilaceae</taxon>
        <taxon>Candidatus Cardinium</taxon>
    </lineage>
</organism>
<evidence type="ECO:0000313" key="2">
    <source>
        <dbReference type="EMBL" id="ROT47176.1"/>
    </source>
</evidence>
<accession>A0A3N2QBH3</accession>
<evidence type="ECO:0000259" key="1">
    <source>
        <dbReference type="Pfam" id="PF13539"/>
    </source>
</evidence>
<dbReference type="EMBL" id="RARA01000025">
    <property type="protein sequence ID" value="ROT47225.1"/>
    <property type="molecule type" value="Genomic_DNA"/>
</dbReference>
<dbReference type="Gene3D" id="3.30.1380.10">
    <property type="match status" value="1"/>
</dbReference>
<evidence type="ECO:0000313" key="4">
    <source>
        <dbReference type="Proteomes" id="UP000270927"/>
    </source>
</evidence>
<reference evidence="2 4" key="1">
    <citation type="submission" date="2018-09" db="EMBL/GenBank/DDBJ databases">
        <title>Comparative Genomics of Wolbachia-Cardinium Dual Endosymbiosis in a Plant-Parasitic Nematode.</title>
        <authorList>
            <person name="Brown A.M.V."/>
            <person name="Wasala S.K."/>
            <person name="Howe D.K."/>
            <person name="Peetz A.B."/>
            <person name="Zasada I.A."/>
            <person name="Denver D.R."/>
        </authorList>
    </citation>
    <scope>NUCLEOTIDE SEQUENCE [LARGE SCALE GENOMIC DNA]</scope>
    <source>
        <strain evidence="2 4">Pp_1</strain>
    </source>
</reference>
<dbReference type="AlphaFoldDB" id="A0A3N2QBH3"/>
<dbReference type="Pfam" id="PF13539">
    <property type="entry name" value="Peptidase_M15_4"/>
    <property type="match status" value="1"/>
</dbReference>
<sequence length="257" mass="30025">MRKHEIYLKAYPEHISAITDTAIVYKDGTQQAVSDGKENEKSYSEKLNTASLLDQLSIPYIVESSHGNYMDSVKQQNYDPGRIRNIALFKKIYGNSEEEVSSNLVKIEWMPKSFQLPSSLLVTKVNNVSEKLKNISVELDDLPDEFKDYLKDPGGTFNWRVIEGTDRASAHSFGMTVDINVEHSNYWLWDYKKNNPGNDAIKEEDIDPDKFPIYQNKIPIEIVKIFEKYHFIWGGKWYHYDTMHFEYRPELFPEHLL</sequence>
<proteinExistence type="predicted"/>
<dbReference type="InterPro" id="IPR039561">
    <property type="entry name" value="Peptidase_M15C"/>
</dbReference>
<dbReference type="OrthoDB" id="9799970at2"/>
<gene>
    <name evidence="2" type="ORF">EDM02_03370</name>
    <name evidence="3" type="ORF">EDM02_03650</name>
</gene>
<feature type="domain" description="Peptidase M15C" evidence="1">
    <location>
        <begin position="164"/>
        <end position="247"/>
    </location>
</feature>
<name>A0A3N2QBH3_9BACT</name>
<dbReference type="SUPFAM" id="SSF55166">
    <property type="entry name" value="Hedgehog/DD-peptidase"/>
    <property type="match status" value="1"/>
</dbReference>
<dbReference type="InterPro" id="IPR009045">
    <property type="entry name" value="Zn_M74/Hedgehog-like"/>
</dbReference>
<dbReference type="GO" id="GO:0008233">
    <property type="term" value="F:peptidase activity"/>
    <property type="evidence" value="ECO:0007669"/>
    <property type="project" value="InterPro"/>
</dbReference>
<evidence type="ECO:0000313" key="3">
    <source>
        <dbReference type="EMBL" id="ROT47225.1"/>
    </source>
</evidence>
<keyword evidence="4" id="KW-1185">Reference proteome</keyword>